<reference evidence="2" key="2">
    <citation type="submission" date="2020-02" db="EMBL/GenBank/DDBJ databases">
        <authorList>
            <person name="Matsumoto Y."/>
            <person name="Motooka D."/>
            <person name="Nakamura S."/>
        </authorList>
    </citation>
    <scope>NUCLEOTIDE SEQUENCE</scope>
    <source>
        <strain evidence="2">JCM 13671</strain>
    </source>
</reference>
<dbReference type="EMBL" id="AP022612">
    <property type="protein sequence ID" value="BBZ33392.1"/>
    <property type="molecule type" value="Genomic_DNA"/>
</dbReference>
<protein>
    <submittedName>
        <fullName evidence="2">Uncharacterized protein</fullName>
    </submittedName>
</protein>
<proteinExistence type="predicted"/>
<evidence type="ECO:0000313" key="2">
    <source>
        <dbReference type="EMBL" id="BBZ33392.1"/>
    </source>
</evidence>
<accession>A0A7I7XX29</accession>
<dbReference type="Proteomes" id="UP000466931">
    <property type="component" value="Chromosome"/>
</dbReference>
<sequence length="102" mass="10486">MSAVADPEVLVPVTVSLDVSVSTLTVPRVTPSSDFSGVALVSPEVVAEVLLRVLGHVGRVPFSVDLLILGDLVSVLSPLSRDDEEDGAAPEPDSLEPPSVSA</sequence>
<keyword evidence="3" id="KW-1185">Reference proteome</keyword>
<gene>
    <name evidence="2" type="ORF">MCNF_19970</name>
</gene>
<evidence type="ECO:0000313" key="3">
    <source>
        <dbReference type="Proteomes" id="UP000466931"/>
    </source>
</evidence>
<organism evidence="2 3">
    <name type="scientific">Mycolicibacterium confluentis</name>
    <dbReference type="NCBI Taxonomy" id="28047"/>
    <lineage>
        <taxon>Bacteria</taxon>
        <taxon>Bacillati</taxon>
        <taxon>Actinomycetota</taxon>
        <taxon>Actinomycetes</taxon>
        <taxon>Mycobacteriales</taxon>
        <taxon>Mycobacteriaceae</taxon>
        <taxon>Mycolicibacterium</taxon>
    </lineage>
</organism>
<evidence type="ECO:0000256" key="1">
    <source>
        <dbReference type="SAM" id="MobiDB-lite"/>
    </source>
</evidence>
<dbReference type="AlphaFoldDB" id="A0A7I7XX29"/>
<name>A0A7I7XX29_9MYCO</name>
<feature type="region of interest" description="Disordered" evidence="1">
    <location>
        <begin position="80"/>
        <end position="102"/>
    </location>
</feature>
<reference evidence="2" key="1">
    <citation type="journal article" date="2019" name="Emerg. Microbes Infect.">
        <title>Comprehensive subspecies identification of 175 nontuberculous mycobacteria species based on 7547 genomic profiles.</title>
        <authorList>
            <person name="Matsumoto Y."/>
            <person name="Kinjo T."/>
            <person name="Motooka D."/>
            <person name="Nabeya D."/>
            <person name="Jung N."/>
            <person name="Uechi K."/>
            <person name="Horii T."/>
            <person name="Iida T."/>
            <person name="Fujita J."/>
            <person name="Nakamura S."/>
        </authorList>
    </citation>
    <scope>NUCLEOTIDE SEQUENCE [LARGE SCALE GENOMIC DNA]</scope>
    <source>
        <strain evidence="2">JCM 13671</strain>
    </source>
</reference>